<reference evidence="1 2" key="1">
    <citation type="submission" date="2023-12" db="EMBL/GenBank/DDBJ databases">
        <title>Friends and Foes: Symbiotic and Algicidal bacterial influence on Karenia brevis blooms.</title>
        <authorList>
            <person name="Fei C."/>
            <person name="Mohamed A.R."/>
            <person name="Booker A."/>
            <person name="Arshad M."/>
            <person name="Klass S."/>
            <person name="Ahn S."/>
            <person name="Gilbert P.M."/>
            <person name="Heil C.A."/>
            <person name="Martinez J.M."/>
            <person name="Amin S.A."/>
        </authorList>
    </citation>
    <scope>NUCLEOTIDE SEQUENCE [LARGE SCALE GENOMIC DNA]</scope>
    <source>
        <strain evidence="1 2">CE15</strain>
    </source>
</reference>
<organism evidence="1 2">
    <name type="scientific">Pseudoalteromonas spongiae</name>
    <dbReference type="NCBI Taxonomy" id="298657"/>
    <lineage>
        <taxon>Bacteria</taxon>
        <taxon>Pseudomonadati</taxon>
        <taxon>Pseudomonadota</taxon>
        <taxon>Gammaproteobacteria</taxon>
        <taxon>Alteromonadales</taxon>
        <taxon>Pseudoalteromonadaceae</taxon>
        <taxon>Pseudoalteromonas</taxon>
    </lineage>
</organism>
<accession>A0ABU8EXB4</accession>
<dbReference type="Proteomes" id="UP001382455">
    <property type="component" value="Unassembled WGS sequence"/>
</dbReference>
<protein>
    <recommendedName>
        <fullName evidence="3">Lipoprotein</fullName>
    </recommendedName>
</protein>
<proteinExistence type="predicted"/>
<gene>
    <name evidence="1" type="ORF">WAE96_18265</name>
</gene>
<keyword evidence="2" id="KW-1185">Reference proteome</keyword>
<evidence type="ECO:0000313" key="2">
    <source>
        <dbReference type="Proteomes" id="UP001382455"/>
    </source>
</evidence>
<sequence>MKQLLVLSIAYILTGCGGGGDSTPVTPPAATANSDDNEAQGTAALNVAPEFDFKTDVNVALNVAANLVNERAFINICQADALLINADTCFVRAPLDSEGLDLSFVVPHQDQKLKAQIWFYDTSIAPLNYEWRFDESQSQQSWLIN</sequence>
<evidence type="ECO:0000313" key="1">
    <source>
        <dbReference type="EMBL" id="MEI4551627.1"/>
    </source>
</evidence>
<comment type="caution">
    <text evidence="1">The sequence shown here is derived from an EMBL/GenBank/DDBJ whole genome shotgun (WGS) entry which is preliminary data.</text>
</comment>
<name>A0ABU8EXB4_9GAMM</name>
<dbReference type="RefSeq" id="WP_336436583.1">
    <property type="nucleotide sequence ID" value="NZ_JBAWKS010000002.1"/>
</dbReference>
<dbReference type="EMBL" id="JBAWKS010000002">
    <property type="protein sequence ID" value="MEI4551627.1"/>
    <property type="molecule type" value="Genomic_DNA"/>
</dbReference>
<evidence type="ECO:0008006" key="3">
    <source>
        <dbReference type="Google" id="ProtNLM"/>
    </source>
</evidence>
<dbReference type="PROSITE" id="PS51257">
    <property type="entry name" value="PROKAR_LIPOPROTEIN"/>
    <property type="match status" value="1"/>
</dbReference>